<accession>A0ABU0ALB5</accession>
<sequence>MTRMEGNLVYLRSTPKKLKNLPVVMIGVRPQLIYHTLYSKGFNGRVKRQGCDFYCHP</sequence>
<evidence type="ECO:0000313" key="1">
    <source>
        <dbReference type="EMBL" id="MDQ0271521.1"/>
    </source>
</evidence>
<dbReference type="EMBL" id="JAUSUB010000015">
    <property type="protein sequence ID" value="MDQ0271521.1"/>
    <property type="molecule type" value="Genomic_DNA"/>
</dbReference>
<keyword evidence="2" id="KW-1185">Reference proteome</keyword>
<comment type="caution">
    <text evidence="1">The sequence shown here is derived from an EMBL/GenBank/DDBJ whole genome shotgun (WGS) entry which is preliminary data.</text>
</comment>
<proteinExistence type="predicted"/>
<protein>
    <submittedName>
        <fullName evidence="1">Uncharacterized protein</fullName>
    </submittedName>
</protein>
<name>A0ABU0ALB5_9BACI</name>
<reference evidence="1 2" key="1">
    <citation type="submission" date="2023-07" db="EMBL/GenBank/DDBJ databases">
        <title>Genomic Encyclopedia of Type Strains, Phase IV (KMG-IV): sequencing the most valuable type-strain genomes for metagenomic binning, comparative biology and taxonomic classification.</title>
        <authorList>
            <person name="Goeker M."/>
        </authorList>
    </citation>
    <scope>NUCLEOTIDE SEQUENCE [LARGE SCALE GENOMIC DNA]</scope>
    <source>
        <strain evidence="1 2">DSM 23494</strain>
    </source>
</reference>
<organism evidence="1 2">
    <name type="scientific">Cytobacillus purgationiresistens</name>
    <dbReference type="NCBI Taxonomy" id="863449"/>
    <lineage>
        <taxon>Bacteria</taxon>
        <taxon>Bacillati</taxon>
        <taxon>Bacillota</taxon>
        <taxon>Bacilli</taxon>
        <taxon>Bacillales</taxon>
        <taxon>Bacillaceae</taxon>
        <taxon>Cytobacillus</taxon>
    </lineage>
</organism>
<dbReference type="Proteomes" id="UP001238088">
    <property type="component" value="Unassembled WGS sequence"/>
</dbReference>
<gene>
    <name evidence="1" type="ORF">J2S17_003409</name>
</gene>
<evidence type="ECO:0000313" key="2">
    <source>
        <dbReference type="Proteomes" id="UP001238088"/>
    </source>
</evidence>